<feature type="region of interest" description="Disordered" evidence="1">
    <location>
        <begin position="38"/>
        <end position="159"/>
    </location>
</feature>
<evidence type="ECO:0000256" key="1">
    <source>
        <dbReference type="SAM" id="MobiDB-lite"/>
    </source>
</evidence>
<keyword evidence="4" id="KW-1185">Reference proteome</keyword>
<dbReference type="InterPro" id="IPR019180">
    <property type="entry name" value="Oxidoreductase-like_N"/>
</dbReference>
<reference evidence="3" key="2">
    <citation type="submission" date="2025-08" db="UniProtKB">
        <authorList>
            <consortium name="Ensembl"/>
        </authorList>
    </citation>
    <scope>IDENTIFICATION</scope>
</reference>
<evidence type="ECO:0000259" key="2">
    <source>
        <dbReference type="Pfam" id="PF09791"/>
    </source>
</evidence>
<feature type="region of interest" description="Disordered" evidence="1">
    <location>
        <begin position="283"/>
        <end position="310"/>
    </location>
</feature>
<dbReference type="GeneTree" id="ENSGT00390000003596"/>
<name>A0A8I5U0J6_PONAB</name>
<dbReference type="Ensembl" id="ENSPPYT00000045488.1">
    <property type="protein sequence ID" value="ENSPPYP00000036024.1"/>
    <property type="gene ID" value="ENSPPYG00000008740.2"/>
</dbReference>
<dbReference type="InterPro" id="IPR039251">
    <property type="entry name" value="OXLD1"/>
</dbReference>
<dbReference type="AlphaFoldDB" id="A0A8I5U0J6"/>
<feature type="compositionally biased region" description="Basic residues" evidence="1">
    <location>
        <begin position="46"/>
        <end position="72"/>
    </location>
</feature>
<organism evidence="3 4">
    <name type="scientific">Pongo abelii</name>
    <name type="common">Sumatran orangutan</name>
    <name type="synonym">Pongo pygmaeus abelii</name>
    <dbReference type="NCBI Taxonomy" id="9601"/>
    <lineage>
        <taxon>Eukaryota</taxon>
        <taxon>Metazoa</taxon>
        <taxon>Chordata</taxon>
        <taxon>Craniata</taxon>
        <taxon>Vertebrata</taxon>
        <taxon>Euteleostomi</taxon>
        <taxon>Mammalia</taxon>
        <taxon>Eutheria</taxon>
        <taxon>Euarchontoglires</taxon>
        <taxon>Primates</taxon>
        <taxon>Haplorrhini</taxon>
        <taxon>Catarrhini</taxon>
        <taxon>Hominidae</taxon>
        <taxon>Pongo</taxon>
    </lineage>
</organism>
<dbReference type="PANTHER" id="PTHR21193:SF3">
    <property type="entry name" value="OXIDOREDUCTASE-LIKE DOMAIN-CONTAINING PROTEIN 1"/>
    <property type="match status" value="1"/>
</dbReference>
<proteinExistence type="predicted"/>
<sequence>TQWLSLNRFLTGREAKRHSETPEGLSTLTLYRTAKTGHWDAGKAKPGTRSRLHSFNRSWRRVGRGHRQRRARSPTWGKGQSERSLGDPRRSLQEVPFSREVRRPRGAAQSPAKPGPWGCALLPQRLHLLPPPRLPGTPRTRLHPGHRCSATSSRHLHAGSFPSEATSAFLHGSAPPIGTSASCAQSHAGWSGATSCRSGIGRSACRSRSGVAGSRPRAMLLRRVVEGGRAVAAAARGSGAHRFSSPDCCQRLPGGGSFLQRHHPGAQAPDGRRKFGTDHVEVGSQAGADGTRPPKASLPSGGPSEPQYPLPPELQPPTNCCMSGCPNCVWVEYADRLLQHFQDGGERALAALEEHVADENLKAFLRMEIQLHTRCGG</sequence>
<dbReference type="PANTHER" id="PTHR21193">
    <property type="entry name" value="OXIDOREDUCTASE-LIKE DOMAIN-CONTAINING PROTEIN 1"/>
    <property type="match status" value="1"/>
</dbReference>
<reference evidence="3 4" key="1">
    <citation type="submission" date="2008-02" db="EMBL/GenBank/DDBJ databases">
        <title>A 6x draft sequence assembly of the Pongo pygmaeus abelii genome.</title>
        <authorList>
            <person name="Wilson R.K."/>
            <person name="Mardis E."/>
        </authorList>
    </citation>
    <scope>NUCLEOTIDE SEQUENCE [LARGE SCALE GENOMIC DNA]</scope>
</reference>
<protein>
    <submittedName>
        <fullName evidence="3">ARF like GTPase 16</fullName>
    </submittedName>
</protein>
<evidence type="ECO:0000313" key="4">
    <source>
        <dbReference type="Proteomes" id="UP000001595"/>
    </source>
</evidence>
<accession>A0A8I5U0J6</accession>
<reference evidence="3" key="3">
    <citation type="submission" date="2025-09" db="UniProtKB">
        <authorList>
            <consortium name="Ensembl"/>
        </authorList>
    </citation>
    <scope>IDENTIFICATION</scope>
</reference>
<gene>
    <name evidence="3" type="primary">ARL16</name>
</gene>
<dbReference type="Proteomes" id="UP000001595">
    <property type="component" value="Chromosome 17"/>
</dbReference>
<feature type="domain" description="Oxidoreductase-like" evidence="2">
    <location>
        <begin position="310"/>
        <end position="337"/>
    </location>
</feature>
<dbReference type="Pfam" id="PF09791">
    <property type="entry name" value="Oxidored-like"/>
    <property type="match status" value="1"/>
</dbReference>
<dbReference type="GO" id="GO:0005739">
    <property type="term" value="C:mitochondrion"/>
    <property type="evidence" value="ECO:0007669"/>
    <property type="project" value="TreeGrafter"/>
</dbReference>
<evidence type="ECO:0000313" key="3">
    <source>
        <dbReference type="Ensembl" id="ENSPPYP00000036024.1"/>
    </source>
</evidence>
<feature type="compositionally biased region" description="Basic and acidic residues" evidence="1">
    <location>
        <begin position="80"/>
        <end position="103"/>
    </location>
</feature>